<dbReference type="AlphaFoldDB" id="A0A1F7JGT7"/>
<evidence type="ECO:0000313" key="4">
    <source>
        <dbReference type="Proteomes" id="UP000178486"/>
    </source>
</evidence>
<feature type="coiled-coil region" evidence="1">
    <location>
        <begin position="163"/>
        <end position="190"/>
    </location>
</feature>
<gene>
    <name evidence="3" type="ORF">A3B56_01105</name>
</gene>
<protein>
    <submittedName>
        <fullName evidence="3">Uncharacterized protein</fullName>
    </submittedName>
</protein>
<organism evidence="3 4">
    <name type="scientific">Candidatus Roizmanbacteria bacterium RIFCSPLOWO2_01_FULL_45_11</name>
    <dbReference type="NCBI Taxonomy" id="1802070"/>
    <lineage>
        <taxon>Bacteria</taxon>
        <taxon>Candidatus Roizmaniibacteriota</taxon>
    </lineage>
</organism>
<dbReference type="EMBL" id="MGAU01000025">
    <property type="protein sequence ID" value="OGK54825.1"/>
    <property type="molecule type" value="Genomic_DNA"/>
</dbReference>
<accession>A0A1F7JGT7</accession>
<evidence type="ECO:0000313" key="3">
    <source>
        <dbReference type="EMBL" id="OGK54825.1"/>
    </source>
</evidence>
<reference evidence="3 4" key="1">
    <citation type="journal article" date="2016" name="Nat. Commun.">
        <title>Thousands of microbial genomes shed light on interconnected biogeochemical processes in an aquifer system.</title>
        <authorList>
            <person name="Anantharaman K."/>
            <person name="Brown C.T."/>
            <person name="Hug L.A."/>
            <person name="Sharon I."/>
            <person name="Castelle C.J."/>
            <person name="Probst A.J."/>
            <person name="Thomas B.C."/>
            <person name="Singh A."/>
            <person name="Wilkins M.J."/>
            <person name="Karaoz U."/>
            <person name="Brodie E.L."/>
            <person name="Williams K.H."/>
            <person name="Hubbard S.S."/>
            <person name="Banfield J.F."/>
        </authorList>
    </citation>
    <scope>NUCLEOTIDE SEQUENCE [LARGE SCALE GENOMIC DNA]</scope>
</reference>
<comment type="caution">
    <text evidence="3">The sequence shown here is derived from an EMBL/GenBank/DDBJ whole genome shotgun (WGS) entry which is preliminary data.</text>
</comment>
<feature type="transmembrane region" description="Helical" evidence="2">
    <location>
        <begin position="6"/>
        <end position="28"/>
    </location>
</feature>
<dbReference type="Proteomes" id="UP000178486">
    <property type="component" value="Unassembled WGS sequence"/>
</dbReference>
<evidence type="ECO:0000256" key="1">
    <source>
        <dbReference type="SAM" id="Coils"/>
    </source>
</evidence>
<name>A0A1F7JGT7_9BACT</name>
<sequence length="233" mass="26608">MDIVLVFLIGFIIITCIVIIAIIVSVYVDHLGSIRQSGKLAGEQAQASYTIIRRAMKQAHAMIVRAELTGIQTVAKKKIQADAFEETFEKELTKLLGTALHNVEYANASLTKGYQEYLLQARKCFESEILEHRHRLAQSFELVEETTVKTYRDFFEEQKKLVSEELSAQMKKTEERIEDHRKKREYLQDNVLADLVVRTAKLVIKDGVSMESHAKLIIDSLEEARKQGVLKPD</sequence>
<keyword evidence="2" id="KW-0812">Transmembrane</keyword>
<keyword evidence="1" id="KW-0175">Coiled coil</keyword>
<proteinExistence type="predicted"/>
<keyword evidence="2" id="KW-1133">Transmembrane helix</keyword>
<keyword evidence="2" id="KW-0472">Membrane</keyword>
<evidence type="ECO:0000256" key="2">
    <source>
        <dbReference type="SAM" id="Phobius"/>
    </source>
</evidence>